<keyword evidence="1" id="KW-0812">Transmembrane</keyword>
<evidence type="ECO:0000313" key="3">
    <source>
        <dbReference type="Proteomes" id="UP000275078"/>
    </source>
</evidence>
<dbReference type="EMBL" id="ML119743">
    <property type="protein sequence ID" value="RPA76526.1"/>
    <property type="molecule type" value="Genomic_DNA"/>
</dbReference>
<feature type="transmembrane region" description="Helical" evidence="1">
    <location>
        <begin position="7"/>
        <end position="25"/>
    </location>
</feature>
<gene>
    <name evidence="2" type="ORF">BJ508DRAFT_183098</name>
</gene>
<keyword evidence="1" id="KW-0472">Membrane</keyword>
<reference evidence="2 3" key="1">
    <citation type="journal article" date="2018" name="Nat. Ecol. Evol.">
        <title>Pezizomycetes genomes reveal the molecular basis of ectomycorrhizal truffle lifestyle.</title>
        <authorList>
            <person name="Murat C."/>
            <person name="Payen T."/>
            <person name="Noel B."/>
            <person name="Kuo A."/>
            <person name="Morin E."/>
            <person name="Chen J."/>
            <person name="Kohler A."/>
            <person name="Krizsan K."/>
            <person name="Balestrini R."/>
            <person name="Da Silva C."/>
            <person name="Montanini B."/>
            <person name="Hainaut M."/>
            <person name="Levati E."/>
            <person name="Barry K.W."/>
            <person name="Belfiori B."/>
            <person name="Cichocki N."/>
            <person name="Clum A."/>
            <person name="Dockter R.B."/>
            <person name="Fauchery L."/>
            <person name="Guy J."/>
            <person name="Iotti M."/>
            <person name="Le Tacon F."/>
            <person name="Lindquist E.A."/>
            <person name="Lipzen A."/>
            <person name="Malagnac F."/>
            <person name="Mello A."/>
            <person name="Molinier V."/>
            <person name="Miyauchi S."/>
            <person name="Poulain J."/>
            <person name="Riccioni C."/>
            <person name="Rubini A."/>
            <person name="Sitrit Y."/>
            <person name="Splivallo R."/>
            <person name="Traeger S."/>
            <person name="Wang M."/>
            <person name="Zifcakova L."/>
            <person name="Wipf D."/>
            <person name="Zambonelli A."/>
            <person name="Paolocci F."/>
            <person name="Nowrousian M."/>
            <person name="Ottonello S."/>
            <person name="Baldrian P."/>
            <person name="Spatafora J.W."/>
            <person name="Henrissat B."/>
            <person name="Nagy L.G."/>
            <person name="Aury J.M."/>
            <person name="Wincker P."/>
            <person name="Grigoriev I.V."/>
            <person name="Bonfante P."/>
            <person name="Martin F.M."/>
        </authorList>
    </citation>
    <scope>NUCLEOTIDE SEQUENCE [LARGE SCALE GENOMIC DNA]</scope>
    <source>
        <strain evidence="2 3">RN42</strain>
    </source>
</reference>
<evidence type="ECO:0000313" key="2">
    <source>
        <dbReference type="EMBL" id="RPA76526.1"/>
    </source>
</evidence>
<feature type="transmembrane region" description="Helical" evidence="1">
    <location>
        <begin position="78"/>
        <end position="103"/>
    </location>
</feature>
<name>A0A3N4HU11_ASCIM</name>
<evidence type="ECO:0000256" key="1">
    <source>
        <dbReference type="SAM" id="Phobius"/>
    </source>
</evidence>
<accession>A0A3N4HU11</accession>
<organism evidence="2 3">
    <name type="scientific">Ascobolus immersus RN42</name>
    <dbReference type="NCBI Taxonomy" id="1160509"/>
    <lineage>
        <taxon>Eukaryota</taxon>
        <taxon>Fungi</taxon>
        <taxon>Dikarya</taxon>
        <taxon>Ascomycota</taxon>
        <taxon>Pezizomycotina</taxon>
        <taxon>Pezizomycetes</taxon>
        <taxon>Pezizales</taxon>
        <taxon>Ascobolaceae</taxon>
        <taxon>Ascobolus</taxon>
    </lineage>
</organism>
<keyword evidence="1" id="KW-1133">Transmembrane helix</keyword>
<keyword evidence="3" id="KW-1185">Reference proteome</keyword>
<protein>
    <submittedName>
        <fullName evidence="2">Uncharacterized protein</fullName>
    </submittedName>
</protein>
<dbReference type="Proteomes" id="UP000275078">
    <property type="component" value="Unassembled WGS sequence"/>
</dbReference>
<dbReference type="AlphaFoldDB" id="A0A3N4HU11"/>
<feature type="transmembrane region" description="Helical" evidence="1">
    <location>
        <begin position="45"/>
        <end position="66"/>
    </location>
</feature>
<sequence length="126" mass="14572">MGSIGEWLWSLFLFVRGAFFVFYRICHRFYPSPVPFPMLLFSAPDVGFCSFVLFAFFIWVTIWLWADSFFVKEQENGCFFRILIASLALFYLLFSPSTLIPIFPSVSLLTSITTPLSSTLRFSCDL</sequence>
<proteinExistence type="predicted"/>